<evidence type="ECO:0000313" key="6">
    <source>
        <dbReference type="EMBL" id="TBN57958.1"/>
    </source>
</evidence>
<dbReference type="PANTHER" id="PTHR30055:SF151">
    <property type="entry name" value="TRANSCRIPTIONAL REGULATORY PROTEIN"/>
    <property type="match status" value="1"/>
</dbReference>
<feature type="domain" description="HTH tetR-type" evidence="5">
    <location>
        <begin position="35"/>
        <end position="95"/>
    </location>
</feature>
<feature type="DNA-binding region" description="H-T-H motif" evidence="4">
    <location>
        <begin position="58"/>
        <end position="77"/>
    </location>
</feature>
<keyword evidence="2 4" id="KW-0238">DNA-binding</keyword>
<dbReference type="GO" id="GO:0003700">
    <property type="term" value="F:DNA-binding transcription factor activity"/>
    <property type="evidence" value="ECO:0007669"/>
    <property type="project" value="TreeGrafter"/>
</dbReference>
<dbReference type="InterPro" id="IPR001647">
    <property type="entry name" value="HTH_TetR"/>
</dbReference>
<gene>
    <name evidence="6" type="ORF">EYE40_11415</name>
</gene>
<dbReference type="SUPFAM" id="SSF48498">
    <property type="entry name" value="Tetracyclin repressor-like, C-terminal domain"/>
    <property type="match status" value="1"/>
</dbReference>
<dbReference type="Pfam" id="PF00440">
    <property type="entry name" value="TetR_N"/>
    <property type="match status" value="1"/>
</dbReference>
<dbReference type="EMBL" id="SISG01000001">
    <property type="protein sequence ID" value="TBN57958.1"/>
    <property type="molecule type" value="Genomic_DNA"/>
</dbReference>
<evidence type="ECO:0000256" key="3">
    <source>
        <dbReference type="ARBA" id="ARBA00023163"/>
    </source>
</evidence>
<dbReference type="AlphaFoldDB" id="A0A4Q9GWI5"/>
<dbReference type="GO" id="GO:0045892">
    <property type="term" value="P:negative regulation of DNA-templated transcription"/>
    <property type="evidence" value="ECO:0007669"/>
    <property type="project" value="InterPro"/>
</dbReference>
<dbReference type="Proteomes" id="UP000294194">
    <property type="component" value="Unassembled WGS sequence"/>
</dbReference>
<dbReference type="RefSeq" id="WP_130982067.1">
    <property type="nucleotide sequence ID" value="NZ_SISG01000001.1"/>
</dbReference>
<organism evidence="6 7">
    <name type="scientific">Glaciihabitans arcticus</name>
    <dbReference type="NCBI Taxonomy" id="2668039"/>
    <lineage>
        <taxon>Bacteria</taxon>
        <taxon>Bacillati</taxon>
        <taxon>Actinomycetota</taxon>
        <taxon>Actinomycetes</taxon>
        <taxon>Micrococcales</taxon>
        <taxon>Microbacteriaceae</taxon>
        <taxon>Glaciihabitans</taxon>
    </lineage>
</organism>
<dbReference type="PROSITE" id="PS50977">
    <property type="entry name" value="HTH_TETR_2"/>
    <property type="match status" value="1"/>
</dbReference>
<comment type="caution">
    <text evidence="6">The sequence shown here is derived from an EMBL/GenBank/DDBJ whole genome shotgun (WGS) entry which is preliminary data.</text>
</comment>
<reference evidence="7" key="1">
    <citation type="submission" date="2019-02" db="EMBL/GenBank/DDBJ databases">
        <title>Glaciihabitans arcticus sp. nov., a psychrotolerant bacterium isolated from polar soil.</title>
        <authorList>
            <person name="Dahal R.H."/>
        </authorList>
    </citation>
    <scope>NUCLEOTIDE SEQUENCE [LARGE SCALE GENOMIC DNA]</scope>
    <source>
        <strain evidence="7">RP-3-7</strain>
    </source>
</reference>
<name>A0A4Q9GWI5_9MICO</name>
<dbReference type="Gene3D" id="1.10.10.60">
    <property type="entry name" value="Homeodomain-like"/>
    <property type="match status" value="1"/>
</dbReference>
<dbReference type="InterPro" id="IPR004111">
    <property type="entry name" value="Repressor_TetR_C"/>
</dbReference>
<evidence type="ECO:0000256" key="1">
    <source>
        <dbReference type="ARBA" id="ARBA00023015"/>
    </source>
</evidence>
<keyword evidence="3" id="KW-0804">Transcription</keyword>
<proteinExistence type="predicted"/>
<dbReference type="SUPFAM" id="SSF46689">
    <property type="entry name" value="Homeodomain-like"/>
    <property type="match status" value="1"/>
</dbReference>
<dbReference type="PANTHER" id="PTHR30055">
    <property type="entry name" value="HTH-TYPE TRANSCRIPTIONAL REGULATOR RUTR"/>
    <property type="match status" value="1"/>
</dbReference>
<dbReference type="Pfam" id="PF02909">
    <property type="entry name" value="TetR_C_1"/>
    <property type="match status" value="1"/>
</dbReference>
<dbReference type="InterPro" id="IPR036271">
    <property type="entry name" value="Tet_transcr_reg_TetR-rel_C_sf"/>
</dbReference>
<dbReference type="InterPro" id="IPR009057">
    <property type="entry name" value="Homeodomain-like_sf"/>
</dbReference>
<dbReference type="Gene3D" id="1.10.357.10">
    <property type="entry name" value="Tetracycline Repressor, domain 2"/>
    <property type="match status" value="1"/>
</dbReference>
<keyword evidence="1" id="KW-0805">Transcription regulation</keyword>
<accession>A0A4Q9GWI5</accession>
<dbReference type="GO" id="GO:0000976">
    <property type="term" value="F:transcription cis-regulatory region binding"/>
    <property type="evidence" value="ECO:0007669"/>
    <property type="project" value="TreeGrafter"/>
</dbReference>
<sequence length="255" mass="28080">MAIDSTGESARDRTLELLWRSVLGDPTGARGPRQKVTVDQVVEAAIQLADDEGVEAISMRRVAERLGIGAMSLYTYVEGKAELLDLMIDSIVLGMPRLATTHDTLRSRLDALAREDWAHYLSHPWTVQVDTSRPPLGPGSSGRYEYQLQLVDGLGLSDLDMDSIITIVTQFTAGAARVAIDADRVRAASTQSDLEWWEANLPVLERVMGRDDYPLSERVGTAVGELFQSPGNQHHAFEFGLARLLDGIEAYVETR</sequence>
<protein>
    <submittedName>
        <fullName evidence="6">TetR/AcrR family transcriptional regulator</fullName>
    </submittedName>
</protein>
<dbReference type="InterPro" id="IPR050109">
    <property type="entry name" value="HTH-type_TetR-like_transc_reg"/>
</dbReference>
<evidence type="ECO:0000256" key="4">
    <source>
        <dbReference type="PROSITE-ProRule" id="PRU00335"/>
    </source>
</evidence>
<evidence type="ECO:0000313" key="7">
    <source>
        <dbReference type="Proteomes" id="UP000294194"/>
    </source>
</evidence>
<keyword evidence="7" id="KW-1185">Reference proteome</keyword>
<evidence type="ECO:0000256" key="2">
    <source>
        <dbReference type="ARBA" id="ARBA00023125"/>
    </source>
</evidence>
<evidence type="ECO:0000259" key="5">
    <source>
        <dbReference type="PROSITE" id="PS50977"/>
    </source>
</evidence>